<dbReference type="AlphaFoldDB" id="A0A258HMI3"/>
<dbReference type="InterPro" id="IPR002125">
    <property type="entry name" value="CMP_dCMP_dom"/>
</dbReference>
<dbReference type="Pfam" id="PF00383">
    <property type="entry name" value="dCMP_cyt_deam_1"/>
    <property type="match status" value="1"/>
</dbReference>
<reference evidence="2 3" key="1">
    <citation type="submission" date="2017-03" db="EMBL/GenBank/DDBJ databases">
        <title>Lifting the veil on microbial sulfur biogeochemistry in mining wastewaters.</title>
        <authorList>
            <person name="Kantor R.S."/>
            <person name="Colenbrander Nelson T."/>
            <person name="Marshall S."/>
            <person name="Bennett D."/>
            <person name="Apte S."/>
            <person name="Camacho D."/>
            <person name="Thomas B.C."/>
            <person name="Warren L.A."/>
            <person name="Banfield J.F."/>
        </authorList>
    </citation>
    <scope>NUCLEOTIDE SEQUENCE [LARGE SCALE GENOMIC DNA]</scope>
    <source>
        <strain evidence="2">32-68-21</strain>
    </source>
</reference>
<proteinExistence type="predicted"/>
<evidence type="ECO:0000313" key="3">
    <source>
        <dbReference type="Proteomes" id="UP000216147"/>
    </source>
</evidence>
<gene>
    <name evidence="2" type="ORF">B7Y86_04355</name>
</gene>
<dbReference type="SUPFAM" id="SSF53927">
    <property type="entry name" value="Cytidine deaminase-like"/>
    <property type="match status" value="1"/>
</dbReference>
<organism evidence="2 3">
    <name type="scientific">Brevundimonas subvibrioides</name>
    <dbReference type="NCBI Taxonomy" id="74313"/>
    <lineage>
        <taxon>Bacteria</taxon>
        <taxon>Pseudomonadati</taxon>
        <taxon>Pseudomonadota</taxon>
        <taxon>Alphaproteobacteria</taxon>
        <taxon>Caulobacterales</taxon>
        <taxon>Caulobacteraceae</taxon>
        <taxon>Brevundimonas</taxon>
    </lineage>
</organism>
<accession>A0A258HMI3</accession>
<dbReference type="InterPro" id="IPR016193">
    <property type="entry name" value="Cytidine_deaminase-like"/>
</dbReference>
<comment type="caution">
    <text evidence="2">The sequence shown here is derived from an EMBL/GenBank/DDBJ whole genome shotgun (WGS) entry which is preliminary data.</text>
</comment>
<name>A0A258HMI3_9CAUL</name>
<dbReference type="GO" id="GO:0008835">
    <property type="term" value="F:diaminohydroxyphosphoribosylaminopyrimidine deaminase activity"/>
    <property type="evidence" value="ECO:0007669"/>
    <property type="project" value="TreeGrafter"/>
</dbReference>
<dbReference type="Gene3D" id="3.40.140.10">
    <property type="entry name" value="Cytidine Deaminase, domain 2"/>
    <property type="match status" value="1"/>
</dbReference>
<sequence length="215" mass="22518">MSDDPARRGVSDDDVFMRRAIDLALERMGETWPNPAVGCVIVKDGRLLAEAATAAGGRPHAEEQAVPAAGAEVEGATAYVTLEPCGARSSGRASCAQFLAEAKVARVVVAALDPSPFASGRGTERLRQAGLVVETGLMKDEAAVLSEGFLHRLETGRPMVRISADGKGFDARFAASARADLVTELKRLGEAGYTRLWASPGELADALAEQGLLTV</sequence>
<protein>
    <submittedName>
        <fullName evidence="2">Cytidine deaminase</fullName>
    </submittedName>
</protein>
<feature type="domain" description="CMP/dCMP-type deaminase" evidence="1">
    <location>
        <begin position="11"/>
        <end position="134"/>
    </location>
</feature>
<dbReference type="PANTHER" id="PTHR11079:SF162">
    <property type="entry name" value="RIBOFLAVIN BIOSYNTHESIS PROTEIN PYRD, CHLOROPLASTIC"/>
    <property type="match status" value="1"/>
</dbReference>
<evidence type="ECO:0000313" key="2">
    <source>
        <dbReference type="EMBL" id="OYX58235.1"/>
    </source>
</evidence>
<dbReference type="PANTHER" id="PTHR11079">
    <property type="entry name" value="CYTOSINE DEAMINASE FAMILY MEMBER"/>
    <property type="match status" value="1"/>
</dbReference>
<dbReference type="EMBL" id="NCEQ01000003">
    <property type="protein sequence ID" value="OYX58235.1"/>
    <property type="molecule type" value="Genomic_DNA"/>
</dbReference>
<evidence type="ECO:0000259" key="1">
    <source>
        <dbReference type="PROSITE" id="PS51747"/>
    </source>
</evidence>
<dbReference type="PROSITE" id="PS51747">
    <property type="entry name" value="CYT_DCMP_DEAMINASES_2"/>
    <property type="match status" value="1"/>
</dbReference>
<dbReference type="Proteomes" id="UP000216147">
    <property type="component" value="Unassembled WGS sequence"/>
</dbReference>